<evidence type="ECO:0008006" key="3">
    <source>
        <dbReference type="Google" id="ProtNLM"/>
    </source>
</evidence>
<dbReference type="RefSeq" id="WP_280997226.1">
    <property type="nucleotide sequence ID" value="NZ_CP069362.1"/>
</dbReference>
<dbReference type="EMBL" id="CP069362">
    <property type="protein sequence ID" value="WGS63950.1"/>
    <property type="molecule type" value="Genomic_DNA"/>
</dbReference>
<dbReference type="InterPro" id="IPR029016">
    <property type="entry name" value="GAF-like_dom_sf"/>
</dbReference>
<accession>A0ABY8PMT7</accession>
<organism evidence="1 2">
    <name type="scientific">Marinitoga aeolica</name>
    <dbReference type="NCBI Taxonomy" id="2809031"/>
    <lineage>
        <taxon>Bacteria</taxon>
        <taxon>Thermotogati</taxon>
        <taxon>Thermotogota</taxon>
        <taxon>Thermotogae</taxon>
        <taxon>Petrotogales</taxon>
        <taxon>Petrotogaceae</taxon>
        <taxon>Marinitoga</taxon>
    </lineage>
</organism>
<dbReference type="SUPFAM" id="SSF55781">
    <property type="entry name" value="GAF domain-like"/>
    <property type="match status" value="1"/>
</dbReference>
<reference evidence="1 2" key="1">
    <citation type="submission" date="2021-02" db="EMBL/GenBank/DDBJ databases">
        <title>Characterization of Marinitoga sp. nov. str. BP5-C20A.</title>
        <authorList>
            <person name="Erauso G."/>
            <person name="Postec A."/>
        </authorList>
    </citation>
    <scope>NUCLEOTIDE SEQUENCE [LARGE SCALE GENOMIC DNA]</scope>
    <source>
        <strain evidence="1 2">BP5-C20A</strain>
    </source>
</reference>
<dbReference type="Proteomes" id="UP001232493">
    <property type="component" value="Chromosome"/>
</dbReference>
<proteinExistence type="predicted"/>
<evidence type="ECO:0000313" key="1">
    <source>
        <dbReference type="EMBL" id="WGS63950.1"/>
    </source>
</evidence>
<evidence type="ECO:0000313" key="2">
    <source>
        <dbReference type="Proteomes" id="UP001232493"/>
    </source>
</evidence>
<gene>
    <name evidence="1" type="ORF">JRV97_06100</name>
</gene>
<keyword evidence="2" id="KW-1185">Reference proteome</keyword>
<protein>
    <recommendedName>
        <fullName evidence="3">GAF domain-containing protein</fullName>
    </recommendedName>
</protein>
<name>A0ABY8PMT7_9BACT</name>
<dbReference type="Gene3D" id="3.30.450.40">
    <property type="match status" value="1"/>
</dbReference>
<sequence>MVKIINRKFINIFSKVFEMISEKEYNEFLDMKNIFEYILISIMDFDSRLTTGSVILRDDDGYFRYVAVKGHNMNILKDIRFKKNHIFEEKFHGAHIITSRIERETTEQLDLLVKGGNLLRLKSYLSVPILVKNEVVGFLNIDNYSEKNIFIDGEIINIAKLFAKFMGHIYENIKDKRNLKIKEKLLNNSKISNGILYNKTFLLKSLEDFFEKYEEFIFVMITIKNKLDEKSLESIFHRINKLFEEDIVAYEDNTFYILSEYISDYFFKTELKEELEKPIFWNTEIYPKFEYNFYNIPEDLKNIEELKELI</sequence>